<dbReference type="PANTHER" id="PTHR10889:SF1">
    <property type="entry name" value="DEOXYRIBOSE-PHOSPHATE ALDOLASE"/>
    <property type="match status" value="1"/>
</dbReference>
<dbReference type="HAMAP" id="MF_00114">
    <property type="entry name" value="DeoC_type1"/>
    <property type="match status" value="1"/>
</dbReference>
<dbReference type="Gene3D" id="3.20.20.70">
    <property type="entry name" value="Aldolase class I"/>
    <property type="match status" value="1"/>
</dbReference>
<sequence length="239" mass="24811">MSSSFIDSLTPEQVAGTIDHALLRPDMTTEQVVAGCRLCAEYQTASVCVRPCDVALAASVLAGTAVQVGTVIGFPHGTTSTQAKVAESIQALDDGATELDMVLNIGRLKSGDLAYVQKDIHDVVQAAKRKLPTCCVKVILECSLLTDDEKVAACKAAQDAGADYVKTSTGFSTGGATVADLKLMRGCTDPERVHVKASGGIRTLDDLLACLQASADRIGASATAAIVDEMRARKAPDAA</sequence>
<dbReference type="SUPFAM" id="SSF51569">
    <property type="entry name" value="Aldolase"/>
    <property type="match status" value="1"/>
</dbReference>
<evidence type="ECO:0000256" key="5">
    <source>
        <dbReference type="ARBA" id="ARBA00023270"/>
    </source>
</evidence>
<dbReference type="InterPro" id="IPR013785">
    <property type="entry name" value="Aldolase_TIM"/>
</dbReference>
<dbReference type="OrthoDB" id="70823at2759"/>
<evidence type="ECO:0000256" key="8">
    <source>
        <dbReference type="PIRSR" id="PIRSR001357-50"/>
    </source>
</evidence>
<dbReference type="EMBL" id="JANBUM010000003">
    <property type="protein sequence ID" value="KAJ2788242.1"/>
    <property type="molecule type" value="Genomic_DNA"/>
</dbReference>
<comment type="caution">
    <text evidence="9">The sequence shown here is derived from an EMBL/GenBank/DDBJ whole genome shotgun (WGS) entry which is preliminary data.</text>
</comment>
<dbReference type="CDD" id="cd00959">
    <property type="entry name" value="DeoC"/>
    <property type="match status" value="1"/>
</dbReference>
<evidence type="ECO:0000256" key="4">
    <source>
        <dbReference type="ARBA" id="ARBA00023239"/>
    </source>
</evidence>
<dbReference type="Pfam" id="PF01791">
    <property type="entry name" value="DeoC"/>
    <property type="match status" value="1"/>
</dbReference>
<comment type="similarity">
    <text evidence="1">Belongs to the DeoC/FbaB aldolase family. DeoC type 1 subfamily.</text>
</comment>
<dbReference type="InterPro" id="IPR002915">
    <property type="entry name" value="DeoC/FbaB/LacD_aldolase"/>
</dbReference>
<dbReference type="AlphaFoldDB" id="A0A9W8LP87"/>
<gene>
    <name evidence="9" type="ORF">GGI15_000047</name>
</gene>
<dbReference type="PANTHER" id="PTHR10889">
    <property type="entry name" value="DEOXYRIBOSE-PHOSPHATE ALDOLASE"/>
    <property type="match status" value="1"/>
</dbReference>
<keyword evidence="4" id="KW-0456">Lyase</keyword>
<evidence type="ECO:0000256" key="7">
    <source>
        <dbReference type="ARBA" id="ARBA00048791"/>
    </source>
</evidence>
<evidence type="ECO:0000313" key="9">
    <source>
        <dbReference type="EMBL" id="KAJ2788242.1"/>
    </source>
</evidence>
<dbReference type="FunFam" id="3.20.20.70:FF:000044">
    <property type="entry name" value="Deoxyribose-phosphate aldolase"/>
    <property type="match status" value="1"/>
</dbReference>
<evidence type="ECO:0000313" key="10">
    <source>
        <dbReference type="Proteomes" id="UP001140172"/>
    </source>
</evidence>
<proteinExistence type="inferred from homology"/>
<dbReference type="Proteomes" id="UP001140172">
    <property type="component" value="Unassembled WGS sequence"/>
</dbReference>
<keyword evidence="5 8" id="KW-0704">Schiff base</keyword>
<keyword evidence="3" id="KW-0963">Cytoplasm</keyword>
<organism evidence="9 10">
    <name type="scientific">Coemansia interrupta</name>
    <dbReference type="NCBI Taxonomy" id="1126814"/>
    <lineage>
        <taxon>Eukaryota</taxon>
        <taxon>Fungi</taxon>
        <taxon>Fungi incertae sedis</taxon>
        <taxon>Zoopagomycota</taxon>
        <taxon>Kickxellomycotina</taxon>
        <taxon>Kickxellomycetes</taxon>
        <taxon>Kickxellales</taxon>
        <taxon>Kickxellaceae</taxon>
        <taxon>Coemansia</taxon>
    </lineage>
</organism>
<evidence type="ECO:0000256" key="6">
    <source>
        <dbReference type="ARBA" id="ARBA00032755"/>
    </source>
</evidence>
<dbReference type="EC" id="4.1.2.4" evidence="2"/>
<protein>
    <recommendedName>
        <fullName evidence="2">deoxyribose-phosphate aldolase</fullName>
        <ecNumber evidence="2">4.1.2.4</ecNumber>
    </recommendedName>
    <alternativeName>
        <fullName evidence="6">2-deoxy-D-ribose 5-phosphate aldolase</fullName>
    </alternativeName>
</protein>
<dbReference type="GO" id="GO:0004139">
    <property type="term" value="F:deoxyribose-phosphate aldolase activity"/>
    <property type="evidence" value="ECO:0007669"/>
    <property type="project" value="UniProtKB-EC"/>
</dbReference>
<dbReference type="InterPro" id="IPR011343">
    <property type="entry name" value="DeoC"/>
</dbReference>
<feature type="active site" description="Proton donor/acceptor" evidence="8">
    <location>
        <position position="196"/>
    </location>
</feature>
<keyword evidence="10" id="KW-1185">Reference proteome</keyword>
<dbReference type="InterPro" id="IPR028581">
    <property type="entry name" value="DeoC_typeI"/>
</dbReference>
<name>A0A9W8LP87_9FUNG</name>
<dbReference type="PIRSF" id="PIRSF001357">
    <property type="entry name" value="DeoC"/>
    <property type="match status" value="1"/>
</dbReference>
<dbReference type="GO" id="GO:0016052">
    <property type="term" value="P:carbohydrate catabolic process"/>
    <property type="evidence" value="ECO:0007669"/>
    <property type="project" value="TreeGrafter"/>
</dbReference>
<reference evidence="9" key="1">
    <citation type="submission" date="2022-07" db="EMBL/GenBank/DDBJ databases">
        <title>Phylogenomic reconstructions and comparative analyses of Kickxellomycotina fungi.</title>
        <authorList>
            <person name="Reynolds N.K."/>
            <person name="Stajich J.E."/>
            <person name="Barry K."/>
            <person name="Grigoriev I.V."/>
            <person name="Crous P."/>
            <person name="Smith M.E."/>
        </authorList>
    </citation>
    <scope>NUCLEOTIDE SEQUENCE</scope>
    <source>
        <strain evidence="9">BCRC 34489</strain>
    </source>
</reference>
<accession>A0A9W8LP87</accession>
<evidence type="ECO:0000256" key="3">
    <source>
        <dbReference type="ARBA" id="ARBA00022490"/>
    </source>
</evidence>
<evidence type="ECO:0000256" key="2">
    <source>
        <dbReference type="ARBA" id="ARBA00012515"/>
    </source>
</evidence>
<dbReference type="SMART" id="SM01133">
    <property type="entry name" value="DeoC"/>
    <property type="match status" value="1"/>
</dbReference>
<comment type="catalytic activity">
    <reaction evidence="7">
        <text>2-deoxy-D-ribose 5-phosphate = D-glyceraldehyde 3-phosphate + acetaldehyde</text>
        <dbReference type="Rhea" id="RHEA:12821"/>
        <dbReference type="ChEBI" id="CHEBI:15343"/>
        <dbReference type="ChEBI" id="CHEBI:59776"/>
        <dbReference type="ChEBI" id="CHEBI:62877"/>
        <dbReference type="EC" id="4.1.2.4"/>
    </reaction>
</comment>
<dbReference type="NCBIfam" id="TIGR00126">
    <property type="entry name" value="deoC"/>
    <property type="match status" value="1"/>
</dbReference>
<dbReference type="GO" id="GO:0005737">
    <property type="term" value="C:cytoplasm"/>
    <property type="evidence" value="ECO:0007669"/>
    <property type="project" value="InterPro"/>
</dbReference>
<dbReference type="GO" id="GO:0009264">
    <property type="term" value="P:deoxyribonucleotide catabolic process"/>
    <property type="evidence" value="ECO:0007669"/>
    <property type="project" value="InterPro"/>
</dbReference>
<feature type="active site" description="Schiff-base intermediate with acetaldehyde" evidence="8">
    <location>
        <position position="166"/>
    </location>
</feature>
<evidence type="ECO:0000256" key="1">
    <source>
        <dbReference type="ARBA" id="ARBA00010936"/>
    </source>
</evidence>